<protein>
    <submittedName>
        <fullName evidence="1">Uncharacterized protein</fullName>
    </submittedName>
</protein>
<reference evidence="1 2" key="1">
    <citation type="journal article" date="2018" name="Environ. Microbiol.">
        <title>Novel energy conservation strategies and behaviour of Pelotomaculum schinkii driving syntrophic propionate catabolism.</title>
        <authorList>
            <person name="Hidalgo-Ahumada C.A.P."/>
            <person name="Nobu M.K."/>
            <person name="Narihiro T."/>
            <person name="Tamaki H."/>
            <person name="Liu W.T."/>
            <person name="Kamagata Y."/>
            <person name="Stams A.J.M."/>
            <person name="Imachi H."/>
            <person name="Sousa D.Z."/>
        </authorList>
    </citation>
    <scope>NUCLEOTIDE SEQUENCE [LARGE SCALE GENOMIC DNA]</scope>
    <source>
        <strain evidence="1 2">MGP</strain>
    </source>
</reference>
<dbReference type="EMBL" id="QFFZ01000101">
    <property type="protein sequence ID" value="TEB06382.1"/>
    <property type="molecule type" value="Genomic_DNA"/>
</dbReference>
<dbReference type="RefSeq" id="WP_192903031.1">
    <property type="nucleotide sequence ID" value="NZ_QFFZ01000101.1"/>
</dbReference>
<keyword evidence="2" id="KW-1185">Reference proteome</keyword>
<dbReference type="AlphaFoldDB" id="A0A4Y7RC18"/>
<comment type="caution">
    <text evidence="1">The sequence shown here is derived from an EMBL/GenBank/DDBJ whole genome shotgun (WGS) entry which is preliminary data.</text>
</comment>
<evidence type="ECO:0000313" key="2">
    <source>
        <dbReference type="Proteomes" id="UP000297597"/>
    </source>
</evidence>
<gene>
    <name evidence="1" type="ORF">Pmgp_03758</name>
</gene>
<dbReference type="Proteomes" id="UP000297597">
    <property type="component" value="Unassembled WGS sequence"/>
</dbReference>
<organism evidence="1 2">
    <name type="scientific">Pelotomaculum propionicicum</name>
    <dbReference type="NCBI Taxonomy" id="258475"/>
    <lineage>
        <taxon>Bacteria</taxon>
        <taxon>Bacillati</taxon>
        <taxon>Bacillota</taxon>
        <taxon>Clostridia</taxon>
        <taxon>Eubacteriales</taxon>
        <taxon>Desulfotomaculaceae</taxon>
        <taxon>Pelotomaculum</taxon>
    </lineage>
</organism>
<evidence type="ECO:0000313" key="1">
    <source>
        <dbReference type="EMBL" id="TEB06382.1"/>
    </source>
</evidence>
<accession>A0A4Y7RC18</accession>
<sequence length="93" mass="10149">MQAIGEAIAGLVQEGKCIQNGVQRTLPPFRVAAEDSTVKVLFYLTDADVGKFEQFEVYTAAGKRLFEKPGIINKTEAEGLTVAFILKLQEVTS</sequence>
<name>A0A4Y7RC18_9FIRM</name>
<proteinExistence type="predicted"/>